<dbReference type="Gene3D" id="1.10.3420.10">
    <property type="entry name" value="putative ntp pyrophosphohydrolase like domain"/>
    <property type="match status" value="1"/>
</dbReference>
<reference evidence="1" key="1">
    <citation type="submission" date="2020-01" db="EMBL/GenBank/DDBJ databases">
        <title>Patterns of diversity and host range of bacteriophage communities associated with bean-nodulatin bacteria.</title>
        <authorList>
            <person name="Vann Cauwenberghe J."/>
            <person name="Santamaria R.I."/>
            <person name="Bustos P."/>
            <person name="Juarez S."/>
            <person name="Gonzalez V."/>
        </authorList>
    </citation>
    <scope>NUCLEOTIDE SEQUENCE</scope>
</reference>
<dbReference type="EMBL" id="MN988517">
    <property type="protein sequence ID" value="QIG70519.1"/>
    <property type="molecule type" value="Genomic_DNA"/>
</dbReference>
<sequence>MTTEHTLNKTLLWFQKAIPSPLPKNVSTQVGVHFEEVAEMLATLDSKDLETHQAMLTAEAALKHLSKLLKERGSLLVDDRYEFADSIGDQLVTAVGSAYMLGMNPVSILDEVNRSNFSKFDGDGNPIFDENRKIIKGSDYSKPDLSNLI</sequence>
<organism evidence="1 2">
    <name type="scientific">Rhizobium phage RHph_N38</name>
    <dbReference type="NCBI Taxonomy" id="2509750"/>
    <lineage>
        <taxon>Viruses</taxon>
        <taxon>Duplodnaviria</taxon>
        <taxon>Heunggongvirae</taxon>
        <taxon>Uroviricota</taxon>
        <taxon>Caudoviricetes</taxon>
        <taxon>Schitoviridae</taxon>
        <taxon>Demetervirinae</taxon>
        <taxon>Cyamitesvirus</taxon>
        <taxon>Cyamitesvirus N38</taxon>
    </lineage>
</organism>
<evidence type="ECO:0000313" key="1">
    <source>
        <dbReference type="EMBL" id="QIG70519.1"/>
    </source>
</evidence>
<accession>A0A7S5RDJ9</accession>
<dbReference type="InterPro" id="IPR023292">
    <property type="entry name" value="NTP_PyroPHydrolase-like_dom_sf"/>
</dbReference>
<evidence type="ECO:0000313" key="2">
    <source>
        <dbReference type="Proteomes" id="UP000617684"/>
    </source>
</evidence>
<dbReference type="Proteomes" id="UP000617684">
    <property type="component" value="Segment"/>
</dbReference>
<keyword evidence="1" id="KW-0378">Hydrolase</keyword>
<dbReference type="GO" id="GO:0016787">
    <property type="term" value="F:hydrolase activity"/>
    <property type="evidence" value="ECO:0007669"/>
    <property type="project" value="UniProtKB-KW"/>
</dbReference>
<name>A0A7S5RDJ9_9CAUD</name>
<protein>
    <submittedName>
        <fullName evidence="1">Putative NTP pyrophosphohydrolase protein</fullName>
    </submittedName>
</protein>
<gene>
    <name evidence="1" type="ORF">EVB89_056</name>
</gene>
<proteinExistence type="predicted"/>
<keyword evidence="2" id="KW-1185">Reference proteome</keyword>